<reference evidence="3" key="1">
    <citation type="submission" date="2021-01" db="EMBL/GenBank/DDBJ databases">
        <authorList>
            <person name="Corre E."/>
            <person name="Pelletier E."/>
            <person name="Niang G."/>
            <person name="Scheremetjew M."/>
            <person name="Finn R."/>
            <person name="Kale V."/>
            <person name="Holt S."/>
            <person name="Cochrane G."/>
            <person name="Meng A."/>
            <person name="Brown T."/>
            <person name="Cohen L."/>
        </authorList>
    </citation>
    <scope>NUCLEOTIDE SEQUENCE</scope>
    <source>
        <strain evidence="3">CCMP1594</strain>
    </source>
</reference>
<sequence length="702" mass="80954">MPVGRYIICSIVLLVLAYVTYKASLGDIRPDNYDFAVSPNEIKQLVRHYSKLGADTNNVLPVLGIITHRRTDLLARCLMSIDIPVTMLVIIQNGESEATKELIREIKEKGIKLEYLEYPDNAGKAGSYNTILNTNRAVPFWLIADDHIVFEPGSLAKMAAHAKTFSKDLDDGRTNKALLFPGEFLFSTIWSCFVLLQGAVRHVGEFDTNFWPDGHEGYDYIVRLSRMGLWVQNMTDVAVHVSDTKPEDVSPEIQYQQQRHENGRPYFALKWGHAETVGVFDMEGHWNQRCKRRVCESATPVLYRTPFNDAKLSVTYYNADQEYRKCVYRGPGPCRYDVSRLPRPQAVPPGSFDGIRWIPSAAKKQPDIEPQKRFVYLVQGARVRVMDPPLYESEDRDVLWLTYREKGGQVWYPKSSWTQGRNRLLDAAMAKAVQMPNGGYLYYIFMDSDVILRTRKDKRLLYRDDLPENPYERFEQFLIDWEPAVGTVAYWWTLYDPTKFSIHHNNDAVFSAHHRETLSFGLPYVEDLDCRSWYYSQHIMNSINAMLYNTRRVQCNAMEARNEEHVALYKREMTWITPRCYARTAVKPSSPLFTQTFVVDPNPAYTDGQPTKRGNVSYIVPEEYIREHFDAEHPVVQRALQFRNRVAVQHILNASMKVAPRTFVEDHRVCSPTGPDVKRCFNTECPEGVKNTCAASRSLTRP</sequence>
<dbReference type="InterPro" id="IPR001173">
    <property type="entry name" value="Glyco_trans_2-like"/>
</dbReference>
<organism evidence="3">
    <name type="scientific">Eutreptiella gymnastica</name>
    <dbReference type="NCBI Taxonomy" id="73025"/>
    <lineage>
        <taxon>Eukaryota</taxon>
        <taxon>Discoba</taxon>
        <taxon>Euglenozoa</taxon>
        <taxon>Euglenida</taxon>
        <taxon>Spirocuta</taxon>
        <taxon>Euglenophyceae</taxon>
        <taxon>Eutreptiales</taxon>
        <taxon>Eutreptiaceae</taxon>
        <taxon>Eutreptiella</taxon>
    </lineage>
</organism>
<name>A0A7S4FRA4_9EUGL</name>
<feature type="domain" description="Glycosyltransferase 2-like" evidence="2">
    <location>
        <begin position="65"/>
        <end position="168"/>
    </location>
</feature>
<evidence type="ECO:0000256" key="1">
    <source>
        <dbReference type="SAM" id="SignalP"/>
    </source>
</evidence>
<dbReference type="InterPro" id="IPR029044">
    <property type="entry name" value="Nucleotide-diphossugar_trans"/>
</dbReference>
<dbReference type="Pfam" id="PF00535">
    <property type="entry name" value="Glycos_transf_2"/>
    <property type="match status" value="1"/>
</dbReference>
<feature type="signal peptide" evidence="1">
    <location>
        <begin position="1"/>
        <end position="17"/>
    </location>
</feature>
<gene>
    <name evidence="3" type="ORF">EGYM00163_LOCUS20266</name>
</gene>
<dbReference type="SUPFAM" id="SSF53448">
    <property type="entry name" value="Nucleotide-diphospho-sugar transferases"/>
    <property type="match status" value="1"/>
</dbReference>
<evidence type="ECO:0000313" key="3">
    <source>
        <dbReference type="EMBL" id="CAE0809135.1"/>
    </source>
</evidence>
<feature type="chain" id="PRO_5030700833" description="Glycosyltransferase 2-like domain-containing protein" evidence="1">
    <location>
        <begin position="18"/>
        <end position="702"/>
    </location>
</feature>
<dbReference type="AlphaFoldDB" id="A0A7S4FRA4"/>
<proteinExistence type="predicted"/>
<evidence type="ECO:0000259" key="2">
    <source>
        <dbReference type="Pfam" id="PF00535"/>
    </source>
</evidence>
<keyword evidence="1" id="KW-0732">Signal</keyword>
<dbReference type="Gene3D" id="3.90.550.10">
    <property type="entry name" value="Spore Coat Polysaccharide Biosynthesis Protein SpsA, Chain A"/>
    <property type="match status" value="1"/>
</dbReference>
<protein>
    <recommendedName>
        <fullName evidence="2">Glycosyltransferase 2-like domain-containing protein</fullName>
    </recommendedName>
</protein>
<dbReference type="CDD" id="cd00761">
    <property type="entry name" value="Glyco_tranf_GTA_type"/>
    <property type="match status" value="1"/>
</dbReference>
<accession>A0A7S4FRA4</accession>
<dbReference type="EMBL" id="HBJA01057201">
    <property type="protein sequence ID" value="CAE0809135.1"/>
    <property type="molecule type" value="Transcribed_RNA"/>
</dbReference>